<dbReference type="Proteomes" id="UP000474159">
    <property type="component" value="Unassembled WGS sequence"/>
</dbReference>
<comment type="caution">
    <text evidence="1">The sequence shown here is derived from an EMBL/GenBank/DDBJ whole genome shotgun (WGS) entry which is preliminary data.</text>
</comment>
<evidence type="ECO:0000313" key="1">
    <source>
        <dbReference type="EMBL" id="KAB1077172.1"/>
    </source>
</evidence>
<evidence type="ECO:0000313" key="2">
    <source>
        <dbReference type="Proteomes" id="UP000474159"/>
    </source>
</evidence>
<sequence length="311" mass="34810">MPKLAPLPKDTIALPESARVVATEMATGAGYNTGAVAWIVGRGRRRKPSPNRAMIRARHGRLRRWFRKHSRAHDDLVAISSTVAACGQRRLRHRCRHPACPRCAHALQRLLVQVVHRCRVRYPSEAWVTMSIILPVLEPAGAIDFVAERERYAALLRASGITLGVFGLDLSFNEDDRRALPAAERFAPHACVHLFGLALAAEMAAAEPELKRRLPATDVIRRPVRIKSWDGGLTAIAYAHKPEFQRRQTILKFDKRRGKSVRTTRNRPLTVEQQIRAVRALDRAGLTGRIILVGLDFKITNLGRLQLVPAT</sequence>
<keyword evidence="2" id="KW-1185">Reference proteome</keyword>
<name>A0A6L3SU81_9HYPH</name>
<protein>
    <submittedName>
        <fullName evidence="1">Uncharacterized protein</fullName>
    </submittedName>
</protein>
<accession>A0A6L3SU81</accession>
<reference evidence="1 2" key="1">
    <citation type="submission" date="2019-09" db="EMBL/GenBank/DDBJ databases">
        <title>YIM 48816 draft genome.</title>
        <authorList>
            <person name="Jiang L."/>
        </authorList>
    </citation>
    <scope>NUCLEOTIDE SEQUENCE [LARGE SCALE GENOMIC DNA]</scope>
    <source>
        <strain evidence="1 2">YIM 48816</strain>
    </source>
</reference>
<proteinExistence type="predicted"/>
<dbReference type="EMBL" id="VZZK01000023">
    <property type="protein sequence ID" value="KAB1077172.1"/>
    <property type="molecule type" value="Genomic_DNA"/>
</dbReference>
<gene>
    <name evidence="1" type="ORF">F6X53_20035</name>
</gene>
<dbReference type="AlphaFoldDB" id="A0A6L3SU81"/>
<dbReference type="RefSeq" id="WP_151001959.1">
    <property type="nucleotide sequence ID" value="NZ_VZZK01000023.1"/>
</dbReference>
<organism evidence="1 2">
    <name type="scientific">Methylobacterium soli</name>
    <dbReference type="NCBI Taxonomy" id="553447"/>
    <lineage>
        <taxon>Bacteria</taxon>
        <taxon>Pseudomonadati</taxon>
        <taxon>Pseudomonadota</taxon>
        <taxon>Alphaproteobacteria</taxon>
        <taxon>Hyphomicrobiales</taxon>
        <taxon>Methylobacteriaceae</taxon>
        <taxon>Methylobacterium</taxon>
    </lineage>
</organism>
<dbReference type="OrthoDB" id="8450408at2"/>